<reference evidence="3 4" key="1">
    <citation type="submission" date="2019-03" db="EMBL/GenBank/DDBJ databases">
        <title>Lake Tanganyika Metagenome-Assembled Genomes (MAGs).</title>
        <authorList>
            <person name="Tran P."/>
        </authorList>
    </citation>
    <scope>NUCLEOTIDE SEQUENCE [LARGE SCALE GENOMIC DNA]</scope>
    <source>
        <strain evidence="3">K_DeepCast_65m_m2_236</strain>
    </source>
</reference>
<name>A0A937X6V1_9BACT</name>
<organism evidence="3 4">
    <name type="scientific">Candidatus Tanganyikabacteria bacterium</name>
    <dbReference type="NCBI Taxonomy" id="2961651"/>
    <lineage>
        <taxon>Bacteria</taxon>
        <taxon>Bacillati</taxon>
        <taxon>Candidatus Sericytochromatia</taxon>
        <taxon>Candidatus Tanganyikabacteria</taxon>
    </lineage>
</organism>
<accession>A0A937X6V1</accession>
<feature type="domain" description="HD-GYP" evidence="2">
    <location>
        <begin position="35"/>
        <end position="229"/>
    </location>
</feature>
<dbReference type="CDD" id="cd00077">
    <property type="entry name" value="HDc"/>
    <property type="match status" value="1"/>
</dbReference>
<dbReference type="PANTHER" id="PTHR43155:SF2">
    <property type="entry name" value="CYCLIC DI-GMP PHOSPHODIESTERASE PA4108"/>
    <property type="match status" value="1"/>
</dbReference>
<evidence type="ECO:0000313" key="3">
    <source>
        <dbReference type="EMBL" id="MBM3275397.1"/>
    </source>
</evidence>
<dbReference type="PANTHER" id="PTHR43155">
    <property type="entry name" value="CYCLIC DI-GMP PHOSPHODIESTERASE PA4108-RELATED"/>
    <property type="match status" value="1"/>
</dbReference>
<dbReference type="InterPro" id="IPR037522">
    <property type="entry name" value="HD_GYP_dom"/>
</dbReference>
<evidence type="ECO:0000256" key="1">
    <source>
        <dbReference type="SAM" id="MobiDB-lite"/>
    </source>
</evidence>
<dbReference type="GO" id="GO:0035438">
    <property type="term" value="F:cyclic-di-GMP binding"/>
    <property type="evidence" value="ECO:0007669"/>
    <property type="project" value="InterPro"/>
</dbReference>
<comment type="caution">
    <text evidence="3">The sequence shown here is derived from an EMBL/GenBank/DDBJ whole genome shotgun (WGS) entry which is preliminary data.</text>
</comment>
<gene>
    <name evidence="3" type="ORF">FJZ00_09600</name>
</gene>
<dbReference type="EMBL" id="VGJX01000559">
    <property type="protein sequence ID" value="MBM3275397.1"/>
    <property type="molecule type" value="Genomic_DNA"/>
</dbReference>
<evidence type="ECO:0000259" key="2">
    <source>
        <dbReference type="PROSITE" id="PS51832"/>
    </source>
</evidence>
<dbReference type="PROSITE" id="PS51832">
    <property type="entry name" value="HD_GYP"/>
    <property type="match status" value="1"/>
</dbReference>
<dbReference type="AlphaFoldDB" id="A0A937X6V1"/>
<dbReference type="Pfam" id="PF13487">
    <property type="entry name" value="HD_5"/>
    <property type="match status" value="1"/>
</dbReference>
<dbReference type="Gene3D" id="1.10.3210.10">
    <property type="entry name" value="Hypothetical protein af1432"/>
    <property type="match status" value="1"/>
</dbReference>
<dbReference type="SUPFAM" id="SSF109604">
    <property type="entry name" value="HD-domain/PDEase-like"/>
    <property type="match status" value="1"/>
</dbReference>
<proteinExistence type="predicted"/>
<dbReference type="SUPFAM" id="SSF141371">
    <property type="entry name" value="PilZ domain-like"/>
    <property type="match status" value="1"/>
</dbReference>
<dbReference type="Proteomes" id="UP000703893">
    <property type="component" value="Unassembled WGS sequence"/>
</dbReference>
<evidence type="ECO:0000313" key="4">
    <source>
        <dbReference type="Proteomes" id="UP000703893"/>
    </source>
</evidence>
<dbReference type="SMART" id="SM00471">
    <property type="entry name" value="HDc"/>
    <property type="match status" value="1"/>
</dbReference>
<dbReference type="Pfam" id="PF07238">
    <property type="entry name" value="PilZ"/>
    <property type="match status" value="1"/>
</dbReference>
<feature type="region of interest" description="Disordered" evidence="1">
    <location>
        <begin position="369"/>
        <end position="402"/>
    </location>
</feature>
<dbReference type="InterPro" id="IPR009875">
    <property type="entry name" value="PilZ_domain"/>
</dbReference>
<protein>
    <submittedName>
        <fullName evidence="3">HD domain-containing protein</fullName>
    </submittedName>
</protein>
<dbReference type="Gene3D" id="2.40.10.220">
    <property type="entry name" value="predicted glycosyltransferase like domains"/>
    <property type="match status" value="1"/>
</dbReference>
<sequence>MDDLASLLAIAASWVAPGAPLPDEAGQIDDIRAYLESVRDFAQLFDGQGKRVAGYYEATHPINVAALSAAIAKAMGLSRAETEDLVRASLLHDLGLRFIPSPVRYKVGTLTSEEALLLRRHPEHSARIADLLCGPAIAEIVLAHHERFDGTGYPGCLTDNQIPLAARILAVADSFDAMSSDRIYARRYSPALAYQAIRASAGRAFDPAVTSAFLSAVAPFPVGTAVRLSSGEAGTVVRNLPDRPFRPAVRLADGREVEGKDVAGLQIVRNAARYTAGVPVALIVGGATYDGRTFNVSAEGCAVIEYSGALRQGGDLTIVFRAKGADALSVAARIVWSRPSGGRGRLLGLWFGAVPDDVRARILEISGAEAPQQAFDTDAEAPQQASDTDAEPEMAQTPGKTI</sequence>
<dbReference type="InterPro" id="IPR003607">
    <property type="entry name" value="HD/PDEase_dom"/>
</dbReference>